<feature type="region of interest" description="Disordered" evidence="1">
    <location>
        <begin position="1"/>
        <end position="146"/>
    </location>
</feature>
<reference evidence="2 3" key="1">
    <citation type="submission" date="2016-07" db="EMBL/GenBank/DDBJ databases">
        <title>Pervasive Adenine N6-methylation of Active Genes in Fungi.</title>
        <authorList>
            <consortium name="DOE Joint Genome Institute"/>
            <person name="Mondo S.J."/>
            <person name="Dannebaum R.O."/>
            <person name="Kuo R.C."/>
            <person name="Labutti K."/>
            <person name="Haridas S."/>
            <person name="Kuo A."/>
            <person name="Salamov A."/>
            <person name="Ahrendt S.R."/>
            <person name="Lipzen A."/>
            <person name="Sullivan W."/>
            <person name="Andreopoulos W.B."/>
            <person name="Clum A."/>
            <person name="Lindquist E."/>
            <person name="Daum C."/>
            <person name="Ramamoorthy G.K."/>
            <person name="Gryganskyi A."/>
            <person name="Culley D."/>
            <person name="Magnuson J.K."/>
            <person name="James T.Y."/>
            <person name="O'Malley M.A."/>
            <person name="Stajich J.E."/>
            <person name="Spatafora J.W."/>
            <person name="Visel A."/>
            <person name="Grigoriev I.V."/>
        </authorList>
    </citation>
    <scope>NUCLEOTIDE SEQUENCE [LARGE SCALE GENOMIC DNA]</scope>
    <source>
        <strain evidence="2 3">12-1054</strain>
    </source>
</reference>
<name>A0A1Y2FIY6_PROLT</name>
<feature type="compositionally biased region" description="Polar residues" evidence="1">
    <location>
        <begin position="1"/>
        <end position="17"/>
    </location>
</feature>
<accession>A0A1Y2FIY6</accession>
<feature type="compositionally biased region" description="Basic and acidic residues" evidence="1">
    <location>
        <begin position="593"/>
        <end position="621"/>
    </location>
</feature>
<feature type="compositionally biased region" description="Low complexity" evidence="1">
    <location>
        <begin position="97"/>
        <end position="114"/>
    </location>
</feature>
<sequence length="783" mass="82305">MRRSNSRSSQLGRSNSTRSVSSQAQSNASASAAAAAAAALAASQRRASESSTNGTPGLTRSYSNASIRSNATGGTGAGSRPGQYNAVRLTGSKRLMQQQQQAASSSPVTSSPATFGRPGSVAGARSKPPQVQQRRQGGMSSSASIRSFQSDLERINEDYNKSYTYTGQTSAGAMRTAGATSNAHLAPPLATTRGRRAESIASSIVSDSSDLPNNSADALQQKKRSSRVSFSDVDEQEDRRLSRDPSPAGGVKRSAMKPSPATTLGPGRGGAPAVQLVRRLSSSSLGSQAGLMAPPLNKPAPIGLGASTVAVASLTTAKEEDDLSTIHSHGSVYSDADEDFKASPAKQTPASKGLPRNGVAAHTAATPTLKLTQQNLAAVTAATRTTGPGSAAGSAAGTHTPIKSAMRKTPSQNGSVRFNDEANSHLDVDSGSDDSFAQRRRAKRINGGGMGMRSSLRGDGNGSVRSMARSERGSSQHGKPAAADGPRRMTSLRTTDRAERRQSMQEPSRQAVVEQQPNGLSRRMSMTSLRSQQQGPSRGQLMRRGSVAGSVAGSIHSEAVSQHIAVMEVAQRNVQRLLHKDANADVASLAGDNIHEDAREPKKRSSFERKRSTNKLQRRDSISSMQERTFRTSLRPESLLDGQSGHRRSASDDRAFAKPARPMIATSRSSMSIVPTGTTHIDAMSEPATPKTSRFRRMSFGFGSAKKARAAAAADADGDVPPVPSLPPMRRYSSDSDTPRTPRTKKETSALQAGTLRSPERVLNAETSAAAGARKTSLNGRAR</sequence>
<feature type="region of interest" description="Disordered" evidence="1">
    <location>
        <begin position="335"/>
        <end position="359"/>
    </location>
</feature>
<protein>
    <submittedName>
        <fullName evidence="2">Uncharacterized protein</fullName>
    </submittedName>
</protein>
<feature type="region of interest" description="Disordered" evidence="1">
    <location>
        <begin position="711"/>
        <end position="783"/>
    </location>
</feature>
<dbReference type="GeneID" id="63783508"/>
<keyword evidence="3" id="KW-1185">Reference proteome</keyword>
<evidence type="ECO:0000313" key="2">
    <source>
        <dbReference type="EMBL" id="ORY83216.1"/>
    </source>
</evidence>
<dbReference type="AlphaFoldDB" id="A0A1Y2FIY6"/>
<feature type="region of interest" description="Disordered" evidence="1">
    <location>
        <begin position="185"/>
        <end position="271"/>
    </location>
</feature>
<feature type="compositionally biased region" description="Low complexity" evidence="1">
    <location>
        <begin position="520"/>
        <end position="534"/>
    </location>
</feature>
<organism evidence="2 3">
    <name type="scientific">Protomyces lactucae-debilis</name>
    <dbReference type="NCBI Taxonomy" id="2754530"/>
    <lineage>
        <taxon>Eukaryota</taxon>
        <taxon>Fungi</taxon>
        <taxon>Dikarya</taxon>
        <taxon>Ascomycota</taxon>
        <taxon>Taphrinomycotina</taxon>
        <taxon>Taphrinomycetes</taxon>
        <taxon>Taphrinales</taxon>
        <taxon>Protomycetaceae</taxon>
        <taxon>Protomyces</taxon>
    </lineage>
</organism>
<feature type="region of interest" description="Disordered" evidence="1">
    <location>
        <begin position="384"/>
        <end position="545"/>
    </location>
</feature>
<feature type="compositionally biased region" description="Basic and acidic residues" evidence="1">
    <location>
        <begin position="494"/>
        <end position="503"/>
    </location>
</feature>
<gene>
    <name evidence="2" type="ORF">BCR37DRAFT_299890</name>
</gene>
<dbReference type="Proteomes" id="UP000193685">
    <property type="component" value="Unassembled WGS sequence"/>
</dbReference>
<feature type="compositionally biased region" description="Low complexity" evidence="1">
    <location>
        <begin position="18"/>
        <end position="51"/>
    </location>
</feature>
<evidence type="ECO:0000313" key="3">
    <source>
        <dbReference type="Proteomes" id="UP000193685"/>
    </source>
</evidence>
<comment type="caution">
    <text evidence="2">The sequence shown here is derived from an EMBL/GenBank/DDBJ whole genome shotgun (WGS) entry which is preliminary data.</text>
</comment>
<dbReference type="EMBL" id="MCFI01000008">
    <property type="protein sequence ID" value="ORY83216.1"/>
    <property type="molecule type" value="Genomic_DNA"/>
</dbReference>
<feature type="compositionally biased region" description="Basic and acidic residues" evidence="1">
    <location>
        <begin position="732"/>
        <end position="748"/>
    </location>
</feature>
<dbReference type="RefSeq" id="XP_040725797.1">
    <property type="nucleotide sequence ID" value="XM_040866909.1"/>
</dbReference>
<feature type="compositionally biased region" description="Polar residues" evidence="1">
    <location>
        <begin position="129"/>
        <end position="146"/>
    </location>
</feature>
<feature type="region of interest" description="Disordered" evidence="1">
    <location>
        <begin position="592"/>
        <end position="671"/>
    </location>
</feature>
<feature type="compositionally biased region" description="Polar residues" evidence="1">
    <location>
        <begin position="504"/>
        <end position="519"/>
    </location>
</feature>
<feature type="compositionally biased region" description="Low complexity" evidence="1">
    <location>
        <begin position="384"/>
        <end position="401"/>
    </location>
</feature>
<feature type="compositionally biased region" description="Polar residues" evidence="1">
    <location>
        <begin position="52"/>
        <end position="72"/>
    </location>
</feature>
<proteinExistence type="predicted"/>
<feature type="compositionally biased region" description="Low complexity" evidence="1">
    <location>
        <begin position="199"/>
        <end position="210"/>
    </location>
</feature>
<evidence type="ECO:0000256" key="1">
    <source>
        <dbReference type="SAM" id="MobiDB-lite"/>
    </source>
</evidence>
<feature type="compositionally biased region" description="Basic and acidic residues" evidence="1">
    <location>
        <begin position="418"/>
        <end position="428"/>
    </location>
</feature>